<dbReference type="PANTHER" id="PTHR30460">
    <property type="entry name" value="MODERATE CONDUCTANCE MECHANOSENSITIVE CHANNEL YBIO"/>
    <property type="match status" value="1"/>
</dbReference>
<dbReference type="Gene3D" id="1.10.287.1260">
    <property type="match status" value="1"/>
</dbReference>
<dbReference type="InterPro" id="IPR011066">
    <property type="entry name" value="MscS_channel_C_sf"/>
</dbReference>
<dbReference type="InterPro" id="IPR006685">
    <property type="entry name" value="MscS_channel_2nd"/>
</dbReference>
<dbReference type="FunFam" id="2.30.30.60:FF:000001">
    <property type="entry name" value="MscS Mechanosensitive ion channel"/>
    <property type="match status" value="1"/>
</dbReference>
<comment type="subcellular location">
    <subcellularLocation>
        <location evidence="1">Cell membrane</location>
        <topology evidence="1">Multi-pass membrane protein</topology>
    </subcellularLocation>
</comment>
<keyword evidence="5 7" id="KW-1133">Transmembrane helix</keyword>
<evidence type="ECO:0000256" key="3">
    <source>
        <dbReference type="ARBA" id="ARBA00022475"/>
    </source>
</evidence>
<feature type="transmembrane region" description="Helical" evidence="7">
    <location>
        <begin position="82"/>
        <end position="102"/>
    </location>
</feature>
<dbReference type="EMBL" id="JAGFBF010000004">
    <property type="protein sequence ID" value="MBO2989702.1"/>
    <property type="molecule type" value="Genomic_DNA"/>
</dbReference>
<dbReference type="SUPFAM" id="SSF82689">
    <property type="entry name" value="Mechanosensitive channel protein MscS (YggB), C-terminal domain"/>
    <property type="match status" value="1"/>
</dbReference>
<dbReference type="PANTHER" id="PTHR30460:SF0">
    <property type="entry name" value="MODERATE CONDUCTANCE MECHANOSENSITIVE CHANNEL YBIO"/>
    <property type="match status" value="1"/>
</dbReference>
<gene>
    <name evidence="11" type="ORF">J4H85_06800</name>
</gene>
<organism evidence="11 12">
    <name type="scientific">Leucobacter tardus</name>
    <dbReference type="NCBI Taxonomy" id="501483"/>
    <lineage>
        <taxon>Bacteria</taxon>
        <taxon>Bacillati</taxon>
        <taxon>Actinomycetota</taxon>
        <taxon>Actinomycetes</taxon>
        <taxon>Micrococcales</taxon>
        <taxon>Microbacteriaceae</taxon>
        <taxon>Leucobacter</taxon>
    </lineage>
</organism>
<dbReference type="Pfam" id="PF00924">
    <property type="entry name" value="MS_channel_2nd"/>
    <property type="match status" value="1"/>
</dbReference>
<evidence type="ECO:0000256" key="4">
    <source>
        <dbReference type="ARBA" id="ARBA00022692"/>
    </source>
</evidence>
<dbReference type="Pfam" id="PF21082">
    <property type="entry name" value="MS_channel_3rd"/>
    <property type="match status" value="1"/>
</dbReference>
<reference evidence="11" key="1">
    <citation type="submission" date="2021-03" db="EMBL/GenBank/DDBJ databases">
        <title>Leucobacter chromiisoli sp. nov., isolated from chromium-containing soil of chemical plant.</title>
        <authorList>
            <person name="Xu Z."/>
        </authorList>
    </citation>
    <scope>NUCLEOTIDE SEQUENCE</scope>
    <source>
        <strain evidence="11">K 70/01</strain>
    </source>
</reference>
<dbReference type="InterPro" id="IPR049278">
    <property type="entry name" value="MS_channel_C"/>
</dbReference>
<evidence type="ECO:0000313" key="11">
    <source>
        <dbReference type="EMBL" id="MBO2989702.1"/>
    </source>
</evidence>
<keyword evidence="3" id="KW-1003">Cell membrane</keyword>
<dbReference type="GO" id="GO:0008381">
    <property type="term" value="F:mechanosensitive monoatomic ion channel activity"/>
    <property type="evidence" value="ECO:0007669"/>
    <property type="project" value="InterPro"/>
</dbReference>
<feature type="domain" description="Mechanosensitive ion channel transmembrane helices 2/3" evidence="10">
    <location>
        <begin position="89"/>
        <end position="127"/>
    </location>
</feature>
<keyword evidence="6 7" id="KW-0472">Membrane</keyword>
<proteinExistence type="inferred from homology"/>
<evidence type="ECO:0000256" key="5">
    <source>
        <dbReference type="ARBA" id="ARBA00022989"/>
    </source>
</evidence>
<dbReference type="Pfam" id="PF21088">
    <property type="entry name" value="MS_channel_1st"/>
    <property type="match status" value="1"/>
</dbReference>
<evidence type="ECO:0000256" key="1">
    <source>
        <dbReference type="ARBA" id="ARBA00004651"/>
    </source>
</evidence>
<dbReference type="InterPro" id="IPR011014">
    <property type="entry name" value="MscS_channel_TM-2"/>
</dbReference>
<evidence type="ECO:0000256" key="2">
    <source>
        <dbReference type="ARBA" id="ARBA00008017"/>
    </source>
</evidence>
<dbReference type="SUPFAM" id="SSF82861">
    <property type="entry name" value="Mechanosensitive channel protein MscS (YggB), transmembrane region"/>
    <property type="match status" value="1"/>
</dbReference>
<feature type="domain" description="Mechanosensitive ion channel MscS C-terminal" evidence="9">
    <location>
        <begin position="200"/>
        <end position="284"/>
    </location>
</feature>
<feature type="transmembrane region" description="Helical" evidence="7">
    <location>
        <begin position="108"/>
        <end position="130"/>
    </location>
</feature>
<dbReference type="Proteomes" id="UP000668403">
    <property type="component" value="Unassembled WGS sequence"/>
</dbReference>
<evidence type="ECO:0000259" key="9">
    <source>
        <dbReference type="Pfam" id="PF21082"/>
    </source>
</evidence>
<name>A0A939QCM3_9MICO</name>
<dbReference type="AlphaFoldDB" id="A0A939QCM3"/>
<sequence length="298" mass="32362">MTSGVWAAVLAFIDEFQVPIRIVVILVLAFVVHWVLRRLLKRFIEGVVSGVKKNQNVEATTEIRASPLVKARAIQRTRTLGGIGRSLITWVIVIIATVMVLGQLNFNLTAILASAGVAAAGLAFGAQNVIKDILNGVFMVFEDQLGVGDLVTIGEITGTVEDVGIRVTQLRALDGTLWFVRNGEVLTLGNASQGWGRALVDITIDANNDLELAERVATEAAHELAHDPEYIRKVTGEPEVWGLESVFGDRATLRMVMMTRPEAQWGVQRALRARLKTKFAEAGITLAAELPNYPGGTQ</sequence>
<dbReference type="GO" id="GO:0005886">
    <property type="term" value="C:plasma membrane"/>
    <property type="evidence" value="ECO:0007669"/>
    <property type="project" value="UniProtKB-SubCell"/>
</dbReference>
<feature type="transmembrane region" description="Helical" evidence="7">
    <location>
        <begin position="18"/>
        <end position="36"/>
    </location>
</feature>
<dbReference type="SUPFAM" id="SSF50182">
    <property type="entry name" value="Sm-like ribonucleoproteins"/>
    <property type="match status" value="1"/>
</dbReference>
<evidence type="ECO:0000313" key="12">
    <source>
        <dbReference type="Proteomes" id="UP000668403"/>
    </source>
</evidence>
<dbReference type="Gene3D" id="2.30.30.60">
    <property type="match status" value="1"/>
</dbReference>
<dbReference type="Gene3D" id="3.30.70.100">
    <property type="match status" value="1"/>
</dbReference>
<protein>
    <submittedName>
        <fullName evidence="11">Mechanosensitive ion channel family protein</fullName>
    </submittedName>
</protein>
<accession>A0A939QCM3</accession>
<evidence type="ECO:0000259" key="10">
    <source>
        <dbReference type="Pfam" id="PF21088"/>
    </source>
</evidence>
<dbReference type="InterPro" id="IPR010920">
    <property type="entry name" value="LSM_dom_sf"/>
</dbReference>
<evidence type="ECO:0000256" key="6">
    <source>
        <dbReference type="ARBA" id="ARBA00023136"/>
    </source>
</evidence>
<dbReference type="InterPro" id="IPR049142">
    <property type="entry name" value="MS_channel_1st"/>
</dbReference>
<dbReference type="InterPro" id="IPR045276">
    <property type="entry name" value="YbiO_bact"/>
</dbReference>
<comment type="similarity">
    <text evidence="2">Belongs to the MscS (TC 1.A.23) family.</text>
</comment>
<keyword evidence="4 7" id="KW-0812">Transmembrane</keyword>
<comment type="caution">
    <text evidence="11">The sequence shown here is derived from an EMBL/GenBank/DDBJ whole genome shotgun (WGS) entry which is preliminary data.</text>
</comment>
<evidence type="ECO:0000259" key="8">
    <source>
        <dbReference type="Pfam" id="PF00924"/>
    </source>
</evidence>
<evidence type="ECO:0000256" key="7">
    <source>
        <dbReference type="SAM" id="Phobius"/>
    </source>
</evidence>
<dbReference type="RefSeq" id="WP_208238103.1">
    <property type="nucleotide sequence ID" value="NZ_BAAAQU010000001.1"/>
</dbReference>
<dbReference type="InterPro" id="IPR023408">
    <property type="entry name" value="MscS_beta-dom_sf"/>
</dbReference>
<feature type="domain" description="Mechanosensitive ion channel MscS" evidence="8">
    <location>
        <begin position="128"/>
        <end position="187"/>
    </location>
</feature>
<keyword evidence="12" id="KW-1185">Reference proteome</keyword>